<dbReference type="InterPro" id="IPR006578">
    <property type="entry name" value="MADF-dom"/>
</dbReference>
<evidence type="ECO:0000259" key="4">
    <source>
        <dbReference type="PROSITE" id="PS51031"/>
    </source>
</evidence>
<dbReference type="EMBL" id="CAXIEN010000303">
    <property type="protein sequence ID" value="CAL1292330.1"/>
    <property type="molecule type" value="Genomic_DNA"/>
</dbReference>
<dbReference type="GO" id="GO:0005667">
    <property type="term" value="C:transcription regulator complex"/>
    <property type="evidence" value="ECO:0007669"/>
    <property type="project" value="TreeGrafter"/>
</dbReference>
<keyword evidence="1" id="KW-0539">Nucleus</keyword>
<proteinExistence type="predicted"/>
<evidence type="ECO:0000313" key="5">
    <source>
        <dbReference type="EMBL" id="CAL1292330.1"/>
    </source>
</evidence>
<evidence type="ECO:0000256" key="1">
    <source>
        <dbReference type="PROSITE-ProRule" id="PRU00371"/>
    </source>
</evidence>
<reference evidence="5 6" key="1">
    <citation type="submission" date="2024-04" db="EMBL/GenBank/DDBJ databases">
        <authorList>
            <person name="Rising A."/>
            <person name="Reimegard J."/>
            <person name="Sonavane S."/>
            <person name="Akerstrom W."/>
            <person name="Nylinder S."/>
            <person name="Hedman E."/>
            <person name="Kallberg Y."/>
        </authorList>
    </citation>
    <scope>NUCLEOTIDE SEQUENCE [LARGE SCALE GENOMIC DNA]</scope>
</reference>
<dbReference type="AlphaFoldDB" id="A0AAV2B7V5"/>
<dbReference type="GO" id="GO:0003677">
    <property type="term" value="F:DNA binding"/>
    <property type="evidence" value="ECO:0007669"/>
    <property type="project" value="InterPro"/>
</dbReference>
<comment type="subcellular location">
    <subcellularLocation>
        <location evidence="1">Nucleus</location>
    </subcellularLocation>
</comment>
<dbReference type="PROSITE" id="PS51031">
    <property type="entry name" value="BESS"/>
    <property type="match status" value="1"/>
</dbReference>
<feature type="compositionally biased region" description="Basic and acidic residues" evidence="2">
    <location>
        <begin position="277"/>
        <end position="291"/>
    </location>
</feature>
<dbReference type="InterPro" id="IPR039353">
    <property type="entry name" value="TF_Adf1"/>
</dbReference>
<dbReference type="Pfam" id="PF10545">
    <property type="entry name" value="MADF_DNA_bdg"/>
    <property type="match status" value="1"/>
</dbReference>
<name>A0AAV2B7V5_9ARAC</name>
<feature type="domain" description="BESS" evidence="4">
    <location>
        <begin position="211"/>
        <end position="250"/>
    </location>
</feature>
<dbReference type="GO" id="GO:0006357">
    <property type="term" value="P:regulation of transcription by RNA polymerase II"/>
    <property type="evidence" value="ECO:0007669"/>
    <property type="project" value="TreeGrafter"/>
</dbReference>
<dbReference type="Proteomes" id="UP001497382">
    <property type="component" value="Unassembled WGS sequence"/>
</dbReference>
<evidence type="ECO:0000259" key="3">
    <source>
        <dbReference type="PROSITE" id="PS51029"/>
    </source>
</evidence>
<dbReference type="SMART" id="SM00595">
    <property type="entry name" value="MADF"/>
    <property type="match status" value="1"/>
</dbReference>
<comment type="caution">
    <text evidence="5">The sequence shown here is derived from an EMBL/GenBank/DDBJ whole genome shotgun (WGS) entry which is preliminary data.</text>
</comment>
<dbReference type="InterPro" id="IPR004210">
    <property type="entry name" value="BESS_motif"/>
</dbReference>
<gene>
    <name evidence="5" type="ORF">LARSCL_LOCUS17593</name>
</gene>
<sequence>MDYYLDSELIILEVEKNPCIYDFQHDDYKNREVKKDAWTAVSKNVVGEEWKQMDNATRSDVEKEVQGKWKNLKDRFLKSVKEGGTGSDGRRTKRPYIYHKQMQFLLTVYGRRENSEDMNEDKSMDVNDASEAPTLNADEPAIVAGPFLRKLLNRKSNPSERDDLKIASEAPIARVNEPAIVAGPSSRNLKRRKPDPFERDDLKIHQTNERQDADEMFLLSQLPHIKKMKTNNKLEFQVKFLQLIQQYSNECESAYVPTPSFKNSVWSSSSNASATPPHKEFEKDNDSVLSF</sequence>
<dbReference type="PANTHER" id="PTHR12243:SF60">
    <property type="entry name" value="SI:CH211-15D5.12-RELATED"/>
    <property type="match status" value="1"/>
</dbReference>
<feature type="region of interest" description="Disordered" evidence="2">
    <location>
        <begin position="266"/>
        <end position="291"/>
    </location>
</feature>
<dbReference type="PANTHER" id="PTHR12243">
    <property type="entry name" value="MADF DOMAIN TRANSCRIPTION FACTOR"/>
    <property type="match status" value="1"/>
</dbReference>
<keyword evidence="6" id="KW-1185">Reference proteome</keyword>
<protein>
    <recommendedName>
        <fullName evidence="7">Transcription factor Adf-1</fullName>
    </recommendedName>
</protein>
<evidence type="ECO:0000313" key="6">
    <source>
        <dbReference type="Proteomes" id="UP001497382"/>
    </source>
</evidence>
<organism evidence="5 6">
    <name type="scientific">Larinioides sclopetarius</name>
    <dbReference type="NCBI Taxonomy" id="280406"/>
    <lineage>
        <taxon>Eukaryota</taxon>
        <taxon>Metazoa</taxon>
        <taxon>Ecdysozoa</taxon>
        <taxon>Arthropoda</taxon>
        <taxon>Chelicerata</taxon>
        <taxon>Arachnida</taxon>
        <taxon>Araneae</taxon>
        <taxon>Araneomorphae</taxon>
        <taxon>Entelegynae</taxon>
        <taxon>Araneoidea</taxon>
        <taxon>Araneidae</taxon>
        <taxon>Larinioides</taxon>
    </lineage>
</organism>
<evidence type="ECO:0000256" key="2">
    <source>
        <dbReference type="SAM" id="MobiDB-lite"/>
    </source>
</evidence>
<feature type="domain" description="MADF" evidence="3">
    <location>
        <begin position="9"/>
        <end position="110"/>
    </location>
</feature>
<dbReference type="Pfam" id="PF02944">
    <property type="entry name" value="BESS"/>
    <property type="match status" value="1"/>
</dbReference>
<dbReference type="PROSITE" id="PS51029">
    <property type="entry name" value="MADF"/>
    <property type="match status" value="1"/>
</dbReference>
<dbReference type="GO" id="GO:0005634">
    <property type="term" value="C:nucleus"/>
    <property type="evidence" value="ECO:0007669"/>
    <property type="project" value="UniProtKB-SubCell"/>
</dbReference>
<accession>A0AAV2B7V5</accession>
<evidence type="ECO:0008006" key="7">
    <source>
        <dbReference type="Google" id="ProtNLM"/>
    </source>
</evidence>